<name>A0ABY2NSP2_9LEPT</name>
<comment type="caution">
    <text evidence="2">The sequence shown here is derived from an EMBL/GenBank/DDBJ whole genome shotgun (WGS) entry which is preliminary data.</text>
</comment>
<protein>
    <submittedName>
        <fullName evidence="2">Anti-sigma factor antagonist</fullName>
    </submittedName>
</protein>
<accession>A0ABY2NSP2</accession>
<proteinExistence type="predicted"/>
<gene>
    <name evidence="2" type="ORF">EHQ95_03200</name>
</gene>
<dbReference type="EMBL" id="RQHF01000009">
    <property type="protein sequence ID" value="TGM60375.1"/>
    <property type="molecule type" value="Genomic_DNA"/>
</dbReference>
<dbReference type="InterPro" id="IPR036513">
    <property type="entry name" value="STAS_dom_sf"/>
</dbReference>
<sequence>MAILIEIKNNELSFDGLSAFREKIMSTINTTKEDVILDFTDISMSLDSATIGELMKFHSAMESQNLQLQIQGVNKLIRTVFRLNKLDTILHLID</sequence>
<feature type="domain" description="STAS" evidence="1">
    <location>
        <begin position="10"/>
        <end position="92"/>
    </location>
</feature>
<dbReference type="InterPro" id="IPR002645">
    <property type="entry name" value="STAS_dom"/>
</dbReference>
<dbReference type="Pfam" id="PF01740">
    <property type="entry name" value="STAS"/>
    <property type="match status" value="1"/>
</dbReference>
<reference evidence="3" key="1">
    <citation type="journal article" date="2019" name="PLoS Negl. Trop. Dis.">
        <title>Revisiting the worldwide diversity of Leptospira species in the environment.</title>
        <authorList>
            <person name="Vincent A.T."/>
            <person name="Schiettekatte O."/>
            <person name="Bourhy P."/>
            <person name="Veyrier F.J."/>
            <person name="Picardeau M."/>
        </authorList>
    </citation>
    <scope>NUCLEOTIDE SEQUENCE [LARGE SCALE GENOMIC DNA]</scope>
    <source>
        <strain evidence="3">201601955</strain>
    </source>
</reference>
<dbReference type="SUPFAM" id="SSF52091">
    <property type="entry name" value="SpoIIaa-like"/>
    <property type="match status" value="1"/>
</dbReference>
<dbReference type="Gene3D" id="3.30.750.24">
    <property type="entry name" value="STAS domain"/>
    <property type="match status" value="1"/>
</dbReference>
<evidence type="ECO:0000259" key="1">
    <source>
        <dbReference type="Pfam" id="PF01740"/>
    </source>
</evidence>
<organism evidence="2 3">
    <name type="scientific">Leptospira vanthielii</name>
    <dbReference type="NCBI Taxonomy" id="293085"/>
    <lineage>
        <taxon>Bacteria</taxon>
        <taxon>Pseudomonadati</taxon>
        <taxon>Spirochaetota</taxon>
        <taxon>Spirochaetia</taxon>
        <taxon>Leptospirales</taxon>
        <taxon>Leptospiraceae</taxon>
        <taxon>Leptospira</taxon>
    </lineage>
</organism>
<dbReference type="Proteomes" id="UP000298112">
    <property type="component" value="Unassembled WGS sequence"/>
</dbReference>
<evidence type="ECO:0000313" key="3">
    <source>
        <dbReference type="Proteomes" id="UP000298112"/>
    </source>
</evidence>
<dbReference type="CDD" id="cd07043">
    <property type="entry name" value="STAS_anti-anti-sigma_factors"/>
    <property type="match status" value="1"/>
</dbReference>
<keyword evidence="3" id="KW-1185">Reference proteome</keyword>
<evidence type="ECO:0000313" key="2">
    <source>
        <dbReference type="EMBL" id="TGM60375.1"/>
    </source>
</evidence>